<sequence>MKPRRKYIFICNGKDCKKNDSKSFSSSLKQAVSIAPLKGNFKLVKTKCMDCCKSGPIAVYNNQLVKKGDTDKLIQFLMKDLL</sequence>
<dbReference type="Proteomes" id="UP000001635">
    <property type="component" value="Chromosome"/>
</dbReference>
<dbReference type="RefSeq" id="WP_014021079.1">
    <property type="nucleotide sequence ID" value="NC_015914.1"/>
</dbReference>
<dbReference type="SUPFAM" id="SSF52833">
    <property type="entry name" value="Thioredoxin-like"/>
    <property type="match status" value="1"/>
</dbReference>
<reference evidence="2" key="1">
    <citation type="submission" date="2011-07" db="EMBL/GenBank/DDBJ databases">
        <title>The complete genome of Cyclobacterium marinum DSM 745.</title>
        <authorList>
            <person name="Lucas S."/>
            <person name="Han J."/>
            <person name="Lapidus A."/>
            <person name="Bruce D."/>
            <person name="Goodwin L."/>
            <person name="Pitluck S."/>
            <person name="Peters L."/>
            <person name="Kyrpides N."/>
            <person name="Mavromatis K."/>
            <person name="Ivanova N."/>
            <person name="Ovchinnikova G."/>
            <person name="Chertkov O."/>
            <person name="Detter J.C."/>
            <person name="Tapia R."/>
            <person name="Han C."/>
            <person name="Land M."/>
            <person name="Hauser L."/>
            <person name="Markowitz V."/>
            <person name="Cheng J.-F."/>
            <person name="Hugenholtz P."/>
            <person name="Woyke T."/>
            <person name="Wu D."/>
            <person name="Tindall B."/>
            <person name="Schuetze A."/>
            <person name="Brambilla E."/>
            <person name="Klenk H.-P."/>
            <person name="Eisen J.A."/>
        </authorList>
    </citation>
    <scope>NUCLEOTIDE SEQUENCE [LARGE SCALE GENOMIC DNA]</scope>
    <source>
        <strain evidence="2">ATCC 25205 / DSM 745 / LMG 13164 / NCIMB 1802</strain>
    </source>
</reference>
<dbReference type="HOGENOM" id="CLU_177584_0_1_10"/>
<organism evidence="1 2">
    <name type="scientific">Cyclobacterium marinum (strain ATCC 25205 / DSM 745 / LMG 13164 / NCIMB 1802)</name>
    <name type="common">Flectobacillus marinus</name>
    <dbReference type="NCBI Taxonomy" id="880070"/>
    <lineage>
        <taxon>Bacteria</taxon>
        <taxon>Pseudomonadati</taxon>
        <taxon>Bacteroidota</taxon>
        <taxon>Cytophagia</taxon>
        <taxon>Cytophagales</taxon>
        <taxon>Cyclobacteriaceae</taxon>
        <taxon>Cyclobacterium</taxon>
    </lineage>
</organism>
<keyword evidence="2" id="KW-1185">Reference proteome</keyword>
<dbReference type="EMBL" id="CP002955">
    <property type="protein sequence ID" value="AEL26789.1"/>
    <property type="molecule type" value="Genomic_DNA"/>
</dbReference>
<evidence type="ECO:0000313" key="2">
    <source>
        <dbReference type="Proteomes" id="UP000001635"/>
    </source>
</evidence>
<gene>
    <name evidence="1" type="ordered locus">Cycma_3061</name>
</gene>
<dbReference type="Pfam" id="PF01257">
    <property type="entry name" value="2Fe-2S_thioredx"/>
    <property type="match status" value="1"/>
</dbReference>
<dbReference type="AlphaFoldDB" id="G0J5A5"/>
<dbReference type="Gene3D" id="3.40.30.10">
    <property type="entry name" value="Glutaredoxin"/>
    <property type="match status" value="1"/>
</dbReference>
<dbReference type="CDD" id="cd02980">
    <property type="entry name" value="TRX_Fd_family"/>
    <property type="match status" value="1"/>
</dbReference>
<evidence type="ECO:0008006" key="3">
    <source>
        <dbReference type="Google" id="ProtNLM"/>
    </source>
</evidence>
<dbReference type="KEGG" id="cmr:Cycma_3061"/>
<proteinExistence type="predicted"/>
<dbReference type="OrthoDB" id="9800692at2"/>
<protein>
    <recommendedName>
        <fullName evidence="3">(2Fe-2S) ferredoxin domain-containing protein</fullName>
    </recommendedName>
</protein>
<evidence type="ECO:0000313" key="1">
    <source>
        <dbReference type="EMBL" id="AEL26789.1"/>
    </source>
</evidence>
<accession>G0J5A5</accession>
<dbReference type="InterPro" id="IPR036249">
    <property type="entry name" value="Thioredoxin-like_sf"/>
</dbReference>
<dbReference type="eggNOG" id="COG3411">
    <property type="taxonomic scope" value="Bacteria"/>
</dbReference>
<name>G0J5A5_CYCMS</name>
<dbReference type="STRING" id="880070.Cycma_3061"/>